<organism evidence="1 2">
    <name type="scientific">Paenimyroides tangerinum</name>
    <dbReference type="NCBI Taxonomy" id="2488728"/>
    <lineage>
        <taxon>Bacteria</taxon>
        <taxon>Pseudomonadati</taxon>
        <taxon>Bacteroidota</taxon>
        <taxon>Flavobacteriia</taxon>
        <taxon>Flavobacteriales</taxon>
        <taxon>Flavobacteriaceae</taxon>
        <taxon>Paenimyroides</taxon>
    </lineage>
</organism>
<gene>
    <name evidence="1" type="ORF">EG240_15875</name>
</gene>
<proteinExistence type="predicted"/>
<dbReference type="AlphaFoldDB" id="A0A3P3VWH6"/>
<dbReference type="EMBL" id="RQVQ01000072">
    <property type="protein sequence ID" value="RRJ86697.1"/>
    <property type="molecule type" value="Genomic_DNA"/>
</dbReference>
<protein>
    <submittedName>
        <fullName evidence="1">Uncharacterized protein</fullName>
    </submittedName>
</protein>
<name>A0A3P3VWH6_9FLAO</name>
<evidence type="ECO:0000313" key="1">
    <source>
        <dbReference type="EMBL" id="RRJ86697.1"/>
    </source>
</evidence>
<dbReference type="Proteomes" id="UP000275719">
    <property type="component" value="Unassembled WGS sequence"/>
</dbReference>
<dbReference type="RefSeq" id="WP_125020315.1">
    <property type="nucleotide sequence ID" value="NZ_RQVQ01000072.1"/>
</dbReference>
<comment type="caution">
    <text evidence="1">The sequence shown here is derived from an EMBL/GenBank/DDBJ whole genome shotgun (WGS) entry which is preliminary data.</text>
</comment>
<accession>A0A3P3VWH6</accession>
<evidence type="ECO:0000313" key="2">
    <source>
        <dbReference type="Proteomes" id="UP000275719"/>
    </source>
</evidence>
<sequence length="161" mass="19058">MLGGDLSVVTTEKITKIEDLIRFVFGLQSIYKVFNEEEFKDFNLCYSDFKKIENFFKITITSNNFNDFYPAKEYFENKYSNEELQIKITKAEKIDQLVHIKIRAKNIIELKLGLYLSLAVVALTDGILNSSSFSEFFLYNQEQNFYTSEEWNVILIRFFQK</sequence>
<reference evidence="1 2" key="1">
    <citation type="submission" date="2018-11" db="EMBL/GenBank/DDBJ databases">
        <title>Flavobacterium sp. nov., YIM 102701-2 draft genome.</title>
        <authorList>
            <person name="Li G."/>
            <person name="Jiang Y."/>
        </authorList>
    </citation>
    <scope>NUCLEOTIDE SEQUENCE [LARGE SCALE GENOMIC DNA]</scope>
    <source>
        <strain evidence="1 2">YIM 102701-2</strain>
    </source>
</reference>
<keyword evidence="2" id="KW-1185">Reference proteome</keyword>